<gene>
    <name evidence="4" type="ORF">KTO63_12790</name>
</gene>
<dbReference type="GO" id="GO:0009252">
    <property type="term" value="P:peptidoglycan biosynthetic process"/>
    <property type="evidence" value="ECO:0007669"/>
    <property type="project" value="UniProtKB-KW"/>
</dbReference>
<comment type="caution">
    <text evidence="4">The sequence shown here is derived from an EMBL/GenBank/DDBJ whole genome shotgun (WGS) entry which is preliminary data.</text>
</comment>
<dbReference type="RefSeq" id="WP_217791699.1">
    <property type="nucleotide sequence ID" value="NZ_JAHSPG010000009.1"/>
</dbReference>
<evidence type="ECO:0000313" key="5">
    <source>
        <dbReference type="Proteomes" id="UP000812270"/>
    </source>
</evidence>
<proteinExistence type="predicted"/>
<dbReference type="InterPro" id="IPR005490">
    <property type="entry name" value="LD_TPept_cat_dom"/>
</dbReference>
<dbReference type="InterPro" id="IPR002477">
    <property type="entry name" value="Peptidoglycan-bd-like"/>
</dbReference>
<evidence type="ECO:0000256" key="2">
    <source>
        <dbReference type="SAM" id="SignalP"/>
    </source>
</evidence>
<organism evidence="4 5">
    <name type="scientific">Pinibacter aurantiacus</name>
    <dbReference type="NCBI Taxonomy" id="2851599"/>
    <lineage>
        <taxon>Bacteria</taxon>
        <taxon>Pseudomonadati</taxon>
        <taxon>Bacteroidota</taxon>
        <taxon>Chitinophagia</taxon>
        <taxon>Chitinophagales</taxon>
        <taxon>Chitinophagaceae</taxon>
        <taxon>Pinibacter</taxon>
    </lineage>
</organism>
<feature type="domain" description="L,D-TPase catalytic" evidence="3">
    <location>
        <begin position="323"/>
        <end position="495"/>
    </location>
</feature>
<dbReference type="InterPro" id="IPR052905">
    <property type="entry name" value="LD-transpeptidase_YkuD-like"/>
</dbReference>
<dbReference type="PANTHER" id="PTHR41533:SF2">
    <property type="entry name" value="BLR7131 PROTEIN"/>
    <property type="match status" value="1"/>
</dbReference>
<comment type="pathway">
    <text evidence="1">Cell wall biogenesis; peptidoglycan biosynthesis.</text>
</comment>
<keyword evidence="2" id="KW-0732">Signal</keyword>
<dbReference type="AlphaFoldDB" id="A0A9E2SAT7"/>
<dbReference type="GO" id="GO:0016740">
    <property type="term" value="F:transferase activity"/>
    <property type="evidence" value="ECO:0007669"/>
    <property type="project" value="InterPro"/>
</dbReference>
<dbReference type="PROSITE" id="PS51257">
    <property type="entry name" value="PROKAR_LIPOPROTEIN"/>
    <property type="match status" value="1"/>
</dbReference>
<protein>
    <submittedName>
        <fullName evidence="4">L,D-transpeptidase family protein</fullName>
    </submittedName>
</protein>
<name>A0A9E2SAT7_9BACT</name>
<dbReference type="PANTHER" id="PTHR41533">
    <property type="entry name" value="L,D-TRANSPEPTIDASE HI_1667-RELATED"/>
    <property type="match status" value="1"/>
</dbReference>
<dbReference type="CDD" id="cd16913">
    <property type="entry name" value="YkuD_like"/>
    <property type="match status" value="1"/>
</dbReference>
<keyword evidence="1" id="KW-0573">Peptidoglycan synthesis</keyword>
<dbReference type="Pfam" id="PF01471">
    <property type="entry name" value="PG_binding_1"/>
    <property type="match status" value="1"/>
</dbReference>
<keyword evidence="1" id="KW-0961">Cell wall biogenesis/degradation</keyword>
<evidence type="ECO:0000256" key="1">
    <source>
        <dbReference type="PROSITE-ProRule" id="PRU01373"/>
    </source>
</evidence>
<feature type="active site" description="Proton donor/acceptor" evidence="1">
    <location>
        <position position="438"/>
    </location>
</feature>
<dbReference type="InterPro" id="IPR045380">
    <property type="entry name" value="LD_TPept_scaffold_dom"/>
</dbReference>
<evidence type="ECO:0000313" key="4">
    <source>
        <dbReference type="EMBL" id="MBV4358033.1"/>
    </source>
</evidence>
<dbReference type="EMBL" id="JAHSPG010000009">
    <property type="protein sequence ID" value="MBV4358033.1"/>
    <property type="molecule type" value="Genomic_DNA"/>
</dbReference>
<dbReference type="GO" id="GO:0071555">
    <property type="term" value="P:cell wall organization"/>
    <property type="evidence" value="ECO:0007669"/>
    <property type="project" value="UniProtKB-UniRule"/>
</dbReference>
<dbReference type="PROSITE" id="PS52029">
    <property type="entry name" value="LD_TPASE"/>
    <property type="match status" value="1"/>
</dbReference>
<accession>A0A9E2SAT7</accession>
<feature type="signal peptide" evidence="2">
    <location>
        <begin position="1"/>
        <end position="18"/>
    </location>
</feature>
<dbReference type="Pfam" id="PF20142">
    <property type="entry name" value="Scaffold"/>
    <property type="match status" value="1"/>
</dbReference>
<feature type="chain" id="PRO_5038715513" evidence="2">
    <location>
        <begin position="19"/>
        <end position="536"/>
    </location>
</feature>
<evidence type="ECO:0000259" key="3">
    <source>
        <dbReference type="PROSITE" id="PS52029"/>
    </source>
</evidence>
<keyword evidence="1" id="KW-0133">Cell shape</keyword>
<keyword evidence="5" id="KW-1185">Reference proteome</keyword>
<feature type="active site" description="Nucleophile" evidence="1">
    <location>
        <position position="457"/>
    </location>
</feature>
<dbReference type="GO" id="GO:0008360">
    <property type="term" value="P:regulation of cell shape"/>
    <property type="evidence" value="ECO:0007669"/>
    <property type="project" value="UniProtKB-UniRule"/>
</dbReference>
<dbReference type="Pfam" id="PF03734">
    <property type="entry name" value="YkuD"/>
    <property type="match status" value="1"/>
</dbReference>
<dbReference type="Proteomes" id="UP000812270">
    <property type="component" value="Unassembled WGS sequence"/>
</dbReference>
<reference evidence="4" key="1">
    <citation type="submission" date="2021-06" db="EMBL/GenBank/DDBJ databases">
        <authorList>
            <person name="Huq M.A."/>
        </authorList>
    </citation>
    <scope>NUCLEOTIDE SEQUENCE</scope>
    <source>
        <strain evidence="4">MAH-26</strain>
    </source>
</reference>
<sequence length="536" mass="61930">MKLKNNVFFMAVACVIIAACNQSTSPKFKVEKRDTTIKKINSFSDLFFDSTALESFIQKEQIPDTLADQFRSFYNGRNYQFAWFFQNGLAEQTRSLWNMQSDYIGYSGDSSLYNPFLQNIVDTATAKNDSIALPDSSRLRAELLFTRQFFRYASRAYVGSRELNPNDLQWFIPRKKINMVSLLDSVVINKGKNTGEYEPLNRQYKLLRDYLVKYSKIEKDSAWEPIAPDQKKFVKGDRSPAVTAIKKRLFRTGDFMQTDTSTLFTDSLQVAVKNFQNRYGMKEDGVVGGATLREMNQSVQFRIRQIMINMERLRWVPEEPKTDYLLVNIPAYKLYVYENGNLDFNMNVVVGKEGHNTVIFTGNLKYVVFSPYWNVPTSIVRNEVLPGMRRNKNYIAGHNMEITGYSGSLPIVRQKPGPKNSLGRVKFLFPNSYNIYLHNTPAKSLFNEDSRAFSHGCIRLGEPTKLAQFLLRKDSSWTDEKMQKAMNSGKEQYVTLKNPIPVYIGYFTAFVDRKGQLNFRDDIYGHDAKMSKMMFK</sequence>